<keyword evidence="6" id="KW-0653">Protein transport</keyword>
<dbReference type="RefSeq" id="WP_005398172.1">
    <property type="nucleotide sequence ID" value="NZ_JH601088.1"/>
</dbReference>
<feature type="domain" description="FtsK gamma" evidence="11">
    <location>
        <begin position="138"/>
        <end position="203"/>
    </location>
</feature>
<dbReference type="SMART" id="SM00843">
    <property type="entry name" value="Ftsk_gamma"/>
    <property type="match status" value="1"/>
</dbReference>
<dbReference type="eggNOG" id="COG1862">
    <property type="taxonomic scope" value="Bacteria"/>
</dbReference>
<evidence type="ECO:0000256" key="8">
    <source>
        <dbReference type="ARBA" id="ARBA00023010"/>
    </source>
</evidence>
<evidence type="ECO:0000256" key="3">
    <source>
        <dbReference type="ARBA" id="ARBA00022448"/>
    </source>
</evidence>
<comment type="similarity">
    <text evidence="2">Belongs to the YajC family.</text>
</comment>
<gene>
    <name evidence="12" type="ORF">HMPREF9709_00802</name>
</gene>
<comment type="caution">
    <text evidence="12">The sequence shown here is derived from an EMBL/GenBank/DDBJ whole genome shotgun (WGS) entry which is preliminary data.</text>
</comment>
<dbReference type="GO" id="GO:0005886">
    <property type="term" value="C:plasma membrane"/>
    <property type="evidence" value="ECO:0007669"/>
    <property type="project" value="UniProtKB-SubCell"/>
</dbReference>
<dbReference type="NCBIfam" id="TIGR00739">
    <property type="entry name" value="yajC"/>
    <property type="match status" value="1"/>
</dbReference>
<dbReference type="Proteomes" id="UP000004191">
    <property type="component" value="Unassembled WGS sequence"/>
</dbReference>
<evidence type="ECO:0000256" key="9">
    <source>
        <dbReference type="ARBA" id="ARBA00023136"/>
    </source>
</evidence>
<evidence type="ECO:0000256" key="1">
    <source>
        <dbReference type="ARBA" id="ARBA00004162"/>
    </source>
</evidence>
<dbReference type="InterPro" id="IPR018541">
    <property type="entry name" value="Ftsk_gamma"/>
</dbReference>
<keyword evidence="7 10" id="KW-1133">Transmembrane helix</keyword>
<dbReference type="EMBL" id="AGEI01000020">
    <property type="protein sequence ID" value="EHR34495.1"/>
    <property type="molecule type" value="Genomic_DNA"/>
</dbReference>
<evidence type="ECO:0000256" key="4">
    <source>
        <dbReference type="ARBA" id="ARBA00022475"/>
    </source>
</evidence>
<dbReference type="Pfam" id="PF02699">
    <property type="entry name" value="YajC"/>
    <property type="match status" value="1"/>
</dbReference>
<dbReference type="HOGENOM" id="CLU_1347369_0_0_9"/>
<dbReference type="GO" id="GO:0015031">
    <property type="term" value="P:protein transport"/>
    <property type="evidence" value="ECO:0007669"/>
    <property type="project" value="UniProtKB-KW"/>
</dbReference>
<dbReference type="STRING" id="883114.HMPREF9709_00802"/>
<protein>
    <submittedName>
        <fullName evidence="12">Preprotein translocase, YajC subunit</fullName>
    </submittedName>
</protein>
<dbReference type="InterPro" id="IPR036390">
    <property type="entry name" value="WH_DNA-bd_sf"/>
</dbReference>
<evidence type="ECO:0000256" key="10">
    <source>
        <dbReference type="SAM" id="Phobius"/>
    </source>
</evidence>
<dbReference type="SUPFAM" id="SSF46785">
    <property type="entry name" value="Winged helix' DNA-binding domain"/>
    <property type="match status" value="1"/>
</dbReference>
<keyword evidence="9 10" id="KW-0472">Membrane</keyword>
<dbReference type="PRINTS" id="PR01853">
    <property type="entry name" value="YAJCTRNLCASE"/>
</dbReference>
<dbReference type="Gene3D" id="1.10.10.10">
    <property type="entry name" value="Winged helix-like DNA-binding domain superfamily/Winged helix DNA-binding domain"/>
    <property type="match status" value="1"/>
</dbReference>
<dbReference type="InterPro" id="IPR036388">
    <property type="entry name" value="WH-like_DNA-bd_sf"/>
</dbReference>
<evidence type="ECO:0000256" key="6">
    <source>
        <dbReference type="ARBA" id="ARBA00022927"/>
    </source>
</evidence>
<sequence length="203" mass="22854">MFNTILAAQAGNPGALYSSLFMFAAVGLAFYFLIIKPQKKQQQEYQKTMQSLKVGDTIITRSGLRGKVIELNDKTIIVETGKNNTQLEFLKGAINHIENNSGEYSSNTTNFGDSPVGDLSYGEDERFINKLNELKEDGKDYDLLLEDVFEFIVVENDTASISIQNKFRLPEERVNNILSQLEELGIVSAEDEYGKREILVDPR</sequence>
<keyword evidence="5 10" id="KW-0812">Transmembrane</keyword>
<dbReference type="Pfam" id="PF09397">
    <property type="entry name" value="FtsK_gamma"/>
    <property type="match status" value="1"/>
</dbReference>
<keyword evidence="4" id="KW-1003">Cell membrane</keyword>
<accession>H3NN91</accession>
<dbReference type="InterPro" id="IPR003849">
    <property type="entry name" value="Preprotein_translocase_YajC"/>
</dbReference>
<evidence type="ECO:0000256" key="5">
    <source>
        <dbReference type="ARBA" id="ARBA00022692"/>
    </source>
</evidence>
<evidence type="ECO:0000313" key="13">
    <source>
        <dbReference type="Proteomes" id="UP000004191"/>
    </source>
</evidence>
<evidence type="ECO:0000259" key="11">
    <source>
        <dbReference type="SMART" id="SM00843"/>
    </source>
</evidence>
<evidence type="ECO:0000256" key="2">
    <source>
        <dbReference type="ARBA" id="ARBA00006742"/>
    </source>
</evidence>
<evidence type="ECO:0000256" key="7">
    <source>
        <dbReference type="ARBA" id="ARBA00022989"/>
    </source>
</evidence>
<dbReference type="SMART" id="SM01323">
    <property type="entry name" value="YajC"/>
    <property type="match status" value="1"/>
</dbReference>
<dbReference type="GeneID" id="96999815"/>
<name>H3NN91_9FIRM</name>
<reference evidence="12 13" key="1">
    <citation type="submission" date="2012-01" db="EMBL/GenBank/DDBJ databases">
        <title>The Genome Sequence of Helcococcus kunzii ATCC 51366.</title>
        <authorList>
            <consortium name="The Broad Institute Genome Sequencing Platform"/>
            <person name="Earl A."/>
            <person name="Ward D."/>
            <person name="Feldgarden M."/>
            <person name="Gevers D."/>
            <person name="Huys G."/>
            <person name="Young S.K."/>
            <person name="Zeng Q."/>
            <person name="Gargeya S."/>
            <person name="Fitzgerald M."/>
            <person name="Haas B."/>
            <person name="Abouelleil A."/>
            <person name="Alvarado L."/>
            <person name="Arachchi H.M."/>
            <person name="Berlin A."/>
            <person name="Chapman S.B."/>
            <person name="Gearin G."/>
            <person name="Goldberg J."/>
            <person name="Griggs A."/>
            <person name="Gujja S."/>
            <person name="Hansen M."/>
            <person name="Heiman D."/>
            <person name="Howarth C."/>
            <person name="Larimer J."/>
            <person name="Lui A."/>
            <person name="MacDonald P.J.P."/>
            <person name="McCowen C."/>
            <person name="Montmayeur A."/>
            <person name="Murphy C."/>
            <person name="Neiman D."/>
            <person name="Pearson M."/>
            <person name="Priest M."/>
            <person name="Roberts A."/>
            <person name="Saif S."/>
            <person name="Shea T."/>
            <person name="Sisk P."/>
            <person name="Stolte C."/>
            <person name="Sykes S."/>
            <person name="Wortman J."/>
            <person name="Nusbaum C."/>
            <person name="Birren B."/>
        </authorList>
    </citation>
    <scope>NUCLEOTIDE SEQUENCE [LARGE SCALE GENOMIC DNA]</scope>
    <source>
        <strain evidence="12 13">ATCC 51366</strain>
    </source>
</reference>
<comment type="subcellular location">
    <subcellularLocation>
        <location evidence="1">Cell membrane</location>
        <topology evidence="1">Single-pass membrane protein</topology>
    </subcellularLocation>
</comment>
<dbReference type="PANTHER" id="PTHR33909:SF1">
    <property type="entry name" value="SEC TRANSLOCON ACCESSORY COMPLEX SUBUNIT YAJC"/>
    <property type="match status" value="1"/>
</dbReference>
<keyword evidence="13" id="KW-1185">Reference proteome</keyword>
<organism evidence="12 13">
    <name type="scientific">Helcococcus kunzii ATCC 51366</name>
    <dbReference type="NCBI Taxonomy" id="883114"/>
    <lineage>
        <taxon>Bacteria</taxon>
        <taxon>Bacillati</taxon>
        <taxon>Bacillota</taxon>
        <taxon>Tissierellia</taxon>
        <taxon>Tissierellales</taxon>
        <taxon>Peptoniphilaceae</taxon>
        <taxon>Helcococcus</taxon>
    </lineage>
</organism>
<feature type="transmembrane region" description="Helical" evidence="10">
    <location>
        <begin position="15"/>
        <end position="34"/>
    </location>
</feature>
<dbReference type="OrthoDB" id="9800132at2"/>
<dbReference type="AlphaFoldDB" id="H3NN91"/>
<dbReference type="PANTHER" id="PTHR33909">
    <property type="entry name" value="SEC TRANSLOCON ACCESSORY COMPLEX SUBUNIT YAJC"/>
    <property type="match status" value="1"/>
</dbReference>
<evidence type="ECO:0000313" key="12">
    <source>
        <dbReference type="EMBL" id="EHR34495.1"/>
    </source>
</evidence>
<keyword evidence="3" id="KW-0813">Transport</keyword>
<keyword evidence="8" id="KW-0811">Translocation</keyword>
<proteinExistence type="inferred from homology"/>